<keyword evidence="2" id="KW-1185">Reference proteome</keyword>
<accession>A0A0C3AUJ0</accession>
<gene>
    <name evidence="1" type="ORF">M408DRAFT_251332</name>
</gene>
<organism evidence="1 2">
    <name type="scientific">Serendipita vermifera MAFF 305830</name>
    <dbReference type="NCBI Taxonomy" id="933852"/>
    <lineage>
        <taxon>Eukaryota</taxon>
        <taxon>Fungi</taxon>
        <taxon>Dikarya</taxon>
        <taxon>Basidiomycota</taxon>
        <taxon>Agaricomycotina</taxon>
        <taxon>Agaricomycetes</taxon>
        <taxon>Sebacinales</taxon>
        <taxon>Serendipitaceae</taxon>
        <taxon>Serendipita</taxon>
    </lineage>
</organism>
<reference evidence="2" key="2">
    <citation type="submission" date="2015-01" db="EMBL/GenBank/DDBJ databases">
        <title>Evolutionary Origins and Diversification of the Mycorrhizal Mutualists.</title>
        <authorList>
            <consortium name="DOE Joint Genome Institute"/>
            <consortium name="Mycorrhizal Genomics Consortium"/>
            <person name="Kohler A."/>
            <person name="Kuo A."/>
            <person name="Nagy L.G."/>
            <person name="Floudas D."/>
            <person name="Copeland A."/>
            <person name="Barry K.W."/>
            <person name="Cichocki N."/>
            <person name="Veneault-Fourrey C."/>
            <person name="LaButti K."/>
            <person name="Lindquist E.A."/>
            <person name="Lipzen A."/>
            <person name="Lundell T."/>
            <person name="Morin E."/>
            <person name="Murat C."/>
            <person name="Riley R."/>
            <person name="Ohm R."/>
            <person name="Sun H."/>
            <person name="Tunlid A."/>
            <person name="Henrissat B."/>
            <person name="Grigoriev I.V."/>
            <person name="Hibbett D.S."/>
            <person name="Martin F."/>
        </authorList>
    </citation>
    <scope>NUCLEOTIDE SEQUENCE [LARGE SCALE GENOMIC DNA]</scope>
    <source>
        <strain evidence="2">MAFF 305830</strain>
    </source>
</reference>
<reference evidence="1 2" key="1">
    <citation type="submission" date="2014-04" db="EMBL/GenBank/DDBJ databases">
        <authorList>
            <consortium name="DOE Joint Genome Institute"/>
            <person name="Kuo A."/>
            <person name="Zuccaro A."/>
            <person name="Kohler A."/>
            <person name="Nagy L.G."/>
            <person name="Floudas D."/>
            <person name="Copeland A."/>
            <person name="Barry K.W."/>
            <person name="Cichocki N."/>
            <person name="Veneault-Fourrey C."/>
            <person name="LaButti K."/>
            <person name="Lindquist E.A."/>
            <person name="Lipzen A."/>
            <person name="Lundell T."/>
            <person name="Morin E."/>
            <person name="Murat C."/>
            <person name="Sun H."/>
            <person name="Tunlid A."/>
            <person name="Henrissat B."/>
            <person name="Grigoriev I.V."/>
            <person name="Hibbett D.S."/>
            <person name="Martin F."/>
            <person name="Nordberg H.P."/>
            <person name="Cantor M.N."/>
            <person name="Hua S.X."/>
        </authorList>
    </citation>
    <scope>NUCLEOTIDE SEQUENCE [LARGE SCALE GENOMIC DNA]</scope>
    <source>
        <strain evidence="1 2">MAFF 305830</strain>
    </source>
</reference>
<proteinExistence type="predicted"/>
<dbReference type="OrthoDB" id="2013972at2759"/>
<dbReference type="HOGENOM" id="CLU_1971854_0_0_1"/>
<dbReference type="EMBL" id="KN824333">
    <property type="protein sequence ID" value="KIM23694.1"/>
    <property type="molecule type" value="Genomic_DNA"/>
</dbReference>
<protein>
    <submittedName>
        <fullName evidence="1">Uncharacterized protein</fullName>
    </submittedName>
</protein>
<evidence type="ECO:0000313" key="1">
    <source>
        <dbReference type="EMBL" id="KIM23694.1"/>
    </source>
</evidence>
<dbReference type="Proteomes" id="UP000054097">
    <property type="component" value="Unassembled WGS sequence"/>
</dbReference>
<evidence type="ECO:0000313" key="2">
    <source>
        <dbReference type="Proteomes" id="UP000054097"/>
    </source>
</evidence>
<dbReference type="AlphaFoldDB" id="A0A0C3AUJ0"/>
<name>A0A0C3AUJ0_SERVB</name>
<sequence>MKPILYWSNTNQQGSYFQRLMYEVRRSAASAGSDVATMVKVLDEGFWNEAPMLDPDTCKAASLYLPIGTWCKQGDLAQQEQLRSVGMLMRQNMIELSNSMQPGIIKAGWSKEITDQWTAGMREGKGS</sequence>